<dbReference type="KEGG" id="nte:NEUTE1DRAFT35503"/>
<sequence length="62" mass="6733">VLGQEVAEPGTCGNDTRLLEANSRDKGCAGTPDTKTNLGSRARLSDEDLATEERQPRHRILI</sequence>
<dbReference type="VEuPathDB" id="FungiDB:NEUTE1DRAFT_35503"/>
<proteinExistence type="predicted"/>
<feature type="non-terminal residue" evidence="2">
    <location>
        <position position="1"/>
    </location>
</feature>
<evidence type="ECO:0000313" key="3">
    <source>
        <dbReference type="Proteomes" id="UP000008065"/>
    </source>
</evidence>
<dbReference type="GeneID" id="20827519"/>
<protein>
    <submittedName>
        <fullName evidence="2">Uncharacterized protein</fullName>
    </submittedName>
</protein>
<reference evidence="3" key="1">
    <citation type="journal article" date="2011" name="Genetics">
        <title>Massive changes in genome architecture accompany the transition to self-fertility in the filamentous fungus Neurospora tetrasperma.</title>
        <authorList>
            <person name="Ellison C.E."/>
            <person name="Stajich J.E."/>
            <person name="Jacobson D.J."/>
            <person name="Natvig D.O."/>
            <person name="Lapidus A."/>
            <person name="Foster B."/>
            <person name="Aerts A."/>
            <person name="Riley R."/>
            <person name="Lindquist E.A."/>
            <person name="Grigoriev I.V."/>
            <person name="Taylor J.W."/>
        </authorList>
    </citation>
    <scope>NUCLEOTIDE SEQUENCE [LARGE SCALE GENOMIC DNA]</scope>
    <source>
        <strain evidence="3">FGSC 2508 / P0657</strain>
    </source>
</reference>
<name>F8MAU0_NEUT8</name>
<feature type="compositionally biased region" description="Basic and acidic residues" evidence="1">
    <location>
        <begin position="43"/>
        <end position="55"/>
    </location>
</feature>
<feature type="region of interest" description="Disordered" evidence="1">
    <location>
        <begin position="23"/>
        <end position="62"/>
    </location>
</feature>
<keyword evidence="3" id="KW-1185">Reference proteome</keyword>
<dbReference type="AlphaFoldDB" id="F8MAU0"/>
<dbReference type="EMBL" id="GL891302">
    <property type="protein sequence ID" value="EGO60158.1"/>
    <property type="molecule type" value="Genomic_DNA"/>
</dbReference>
<gene>
    <name evidence="2" type="ORF">NEUTE1DRAFT_35503</name>
</gene>
<accession>F8MAU0</accession>
<organism evidence="2 3">
    <name type="scientific">Neurospora tetrasperma (strain FGSC 2508 / ATCC MYA-4615 / P0657)</name>
    <dbReference type="NCBI Taxonomy" id="510951"/>
    <lineage>
        <taxon>Eukaryota</taxon>
        <taxon>Fungi</taxon>
        <taxon>Dikarya</taxon>
        <taxon>Ascomycota</taxon>
        <taxon>Pezizomycotina</taxon>
        <taxon>Sordariomycetes</taxon>
        <taxon>Sordariomycetidae</taxon>
        <taxon>Sordariales</taxon>
        <taxon>Sordariaceae</taxon>
        <taxon>Neurospora</taxon>
    </lineage>
</organism>
<dbReference type="RefSeq" id="XP_009847108.1">
    <property type="nucleotide sequence ID" value="XM_009848806.1"/>
</dbReference>
<evidence type="ECO:0000256" key="1">
    <source>
        <dbReference type="SAM" id="MobiDB-lite"/>
    </source>
</evidence>
<dbReference type="HOGENOM" id="CLU_2904731_0_0_1"/>
<evidence type="ECO:0000313" key="2">
    <source>
        <dbReference type="EMBL" id="EGO60158.1"/>
    </source>
</evidence>
<dbReference type="Proteomes" id="UP000008065">
    <property type="component" value="Unassembled WGS sequence"/>
</dbReference>